<dbReference type="Gene3D" id="2.70.70.10">
    <property type="entry name" value="Glucose Permease (Domain IIA)"/>
    <property type="match status" value="1"/>
</dbReference>
<dbReference type="AlphaFoldDB" id="A0A1R3WG41"/>
<evidence type="ECO:0000256" key="1">
    <source>
        <dbReference type="SAM" id="MobiDB-lite"/>
    </source>
</evidence>
<feature type="region of interest" description="Disordered" evidence="1">
    <location>
        <begin position="213"/>
        <end position="273"/>
    </location>
</feature>
<feature type="compositionally biased region" description="Low complexity" evidence="1">
    <location>
        <begin position="223"/>
        <end position="235"/>
    </location>
</feature>
<dbReference type="Pfam" id="PF01551">
    <property type="entry name" value="Peptidase_M23"/>
    <property type="match status" value="1"/>
</dbReference>
<dbReference type="PANTHER" id="PTHR21666:SF270">
    <property type="entry name" value="MUREIN HYDROLASE ACTIVATOR ENVC"/>
    <property type="match status" value="1"/>
</dbReference>
<sequence>MDFPVARVTGFGLGVAALALMAGCGGNPFDIDLRGHTGQFSTAEAAQSIASRPAADSRGVISYPNYQVAVAQQNDTVAAIAGRVGIPADELARYNGIDPNVKLRGGEIIALPRRVAESSGQSGGTDIASLAGSAIDSAAPRSSVITSPLDPAPSAAPAPAAAEGAEPARHKVARGETAYTIARLYGIPVKALAEWNGLGSDFAVREGQVLLIPEAGTAPQPDSTPSSTRPGEGSPTPTPPSSSKPLPEDKPEPEAPAIKVPEPTLSTSSSSRMDYPVKGKIARAYSKGRNDGIDIAGASGDPVHAAADGTVAAITSSADQVPIIVVRHPDSLLTVYANVEQIKVQKGDSVKRGQQIAQLRGGDNSYVHFEVRNGFDSVDPMPYLE</sequence>
<organism evidence="3 4">
    <name type="scientific">Pontibaca methylaminivorans</name>
    <dbReference type="NCBI Taxonomy" id="515897"/>
    <lineage>
        <taxon>Bacteria</taxon>
        <taxon>Pseudomonadati</taxon>
        <taxon>Pseudomonadota</taxon>
        <taxon>Alphaproteobacteria</taxon>
        <taxon>Rhodobacterales</taxon>
        <taxon>Roseobacteraceae</taxon>
        <taxon>Pontibaca</taxon>
    </lineage>
</organism>
<dbReference type="CDD" id="cd00118">
    <property type="entry name" value="LysM"/>
    <property type="match status" value="2"/>
</dbReference>
<dbReference type="PANTHER" id="PTHR21666">
    <property type="entry name" value="PEPTIDASE-RELATED"/>
    <property type="match status" value="1"/>
</dbReference>
<dbReference type="GO" id="GO:0004222">
    <property type="term" value="F:metalloendopeptidase activity"/>
    <property type="evidence" value="ECO:0007669"/>
    <property type="project" value="TreeGrafter"/>
</dbReference>
<feature type="region of interest" description="Disordered" evidence="1">
    <location>
        <begin position="142"/>
        <end position="173"/>
    </location>
</feature>
<proteinExistence type="predicted"/>
<accession>A0A1R3WG41</accession>
<dbReference type="InterPro" id="IPR011055">
    <property type="entry name" value="Dup_hybrid_motif"/>
</dbReference>
<dbReference type="RefSeq" id="WP_076650003.1">
    <property type="nucleotide sequence ID" value="NZ_FTPS01000001.1"/>
</dbReference>
<dbReference type="CDD" id="cd12797">
    <property type="entry name" value="M23_peptidase"/>
    <property type="match status" value="1"/>
</dbReference>
<dbReference type="InterPro" id="IPR016047">
    <property type="entry name" value="M23ase_b-sheet_dom"/>
</dbReference>
<dbReference type="Gene3D" id="3.10.350.10">
    <property type="entry name" value="LysM domain"/>
    <property type="match status" value="2"/>
</dbReference>
<dbReference type="SUPFAM" id="SSF51261">
    <property type="entry name" value="Duplicated hybrid motif"/>
    <property type="match status" value="1"/>
</dbReference>
<feature type="domain" description="LysM" evidence="2">
    <location>
        <begin position="67"/>
        <end position="111"/>
    </location>
</feature>
<dbReference type="EMBL" id="FTPS01000001">
    <property type="protein sequence ID" value="SIT76366.1"/>
    <property type="molecule type" value="Genomic_DNA"/>
</dbReference>
<protein>
    <submittedName>
        <fullName evidence="3">Murein DD-endopeptidase MepM and murein hydrolase activator NlpD, contain LysM domain</fullName>
    </submittedName>
</protein>
<dbReference type="InterPro" id="IPR050570">
    <property type="entry name" value="Cell_wall_metabolism_enzyme"/>
</dbReference>
<evidence type="ECO:0000259" key="2">
    <source>
        <dbReference type="PROSITE" id="PS51782"/>
    </source>
</evidence>
<keyword evidence="4" id="KW-1185">Reference proteome</keyword>
<dbReference type="SUPFAM" id="SSF54106">
    <property type="entry name" value="LysM domain"/>
    <property type="match status" value="1"/>
</dbReference>
<dbReference type="SMART" id="SM00257">
    <property type="entry name" value="LysM"/>
    <property type="match status" value="2"/>
</dbReference>
<name>A0A1R3WG41_9RHOB</name>
<gene>
    <name evidence="3" type="ORF">SAMN05421849_0499</name>
</gene>
<evidence type="ECO:0000313" key="3">
    <source>
        <dbReference type="EMBL" id="SIT76366.1"/>
    </source>
</evidence>
<dbReference type="InterPro" id="IPR036779">
    <property type="entry name" value="LysM_dom_sf"/>
</dbReference>
<feature type="domain" description="LysM" evidence="2">
    <location>
        <begin position="168"/>
        <end position="212"/>
    </location>
</feature>
<dbReference type="InterPro" id="IPR018392">
    <property type="entry name" value="LysM"/>
</dbReference>
<evidence type="ECO:0000313" key="4">
    <source>
        <dbReference type="Proteomes" id="UP000192455"/>
    </source>
</evidence>
<dbReference type="PROSITE" id="PS51257">
    <property type="entry name" value="PROKAR_LIPOPROTEIN"/>
    <property type="match status" value="1"/>
</dbReference>
<dbReference type="STRING" id="515897.SAMN05421849_0499"/>
<keyword evidence="3" id="KW-0378">Hydrolase</keyword>
<reference evidence="3 4" key="1">
    <citation type="submission" date="2017-01" db="EMBL/GenBank/DDBJ databases">
        <authorList>
            <person name="Mah S.A."/>
            <person name="Swanson W.J."/>
            <person name="Moy G.W."/>
            <person name="Vacquier V.D."/>
        </authorList>
    </citation>
    <scope>NUCLEOTIDE SEQUENCE [LARGE SCALE GENOMIC DNA]</scope>
    <source>
        <strain evidence="3 4">DSM 21219</strain>
    </source>
</reference>
<dbReference type="PROSITE" id="PS51782">
    <property type="entry name" value="LYSM"/>
    <property type="match status" value="2"/>
</dbReference>
<dbReference type="Proteomes" id="UP000192455">
    <property type="component" value="Unassembled WGS sequence"/>
</dbReference>
<dbReference type="Pfam" id="PF01476">
    <property type="entry name" value="LysM"/>
    <property type="match status" value="2"/>
</dbReference>